<evidence type="ECO:0000256" key="1">
    <source>
        <dbReference type="SAM" id="SignalP"/>
    </source>
</evidence>
<dbReference type="AlphaFoldDB" id="A0A6S6QWC2"/>
<feature type="chain" id="PRO_5027552433" evidence="1">
    <location>
        <begin position="24"/>
        <end position="237"/>
    </location>
</feature>
<feature type="signal peptide" evidence="1">
    <location>
        <begin position="1"/>
        <end position="23"/>
    </location>
</feature>
<evidence type="ECO:0000313" key="3">
    <source>
        <dbReference type="Proteomes" id="UP000515317"/>
    </source>
</evidence>
<evidence type="ECO:0000313" key="2">
    <source>
        <dbReference type="EMBL" id="BCJ91351.1"/>
    </source>
</evidence>
<organism evidence="2 3">
    <name type="scientific">Terrihabitans soli</name>
    <dbReference type="NCBI Taxonomy" id="708113"/>
    <lineage>
        <taxon>Bacteria</taxon>
        <taxon>Pseudomonadati</taxon>
        <taxon>Pseudomonadota</taxon>
        <taxon>Alphaproteobacteria</taxon>
        <taxon>Hyphomicrobiales</taxon>
        <taxon>Terrihabitans</taxon>
    </lineage>
</organism>
<accession>A0A6S6QWC2</accession>
<name>A0A6S6QWC2_9HYPH</name>
<dbReference type="Proteomes" id="UP000515317">
    <property type="component" value="Chromosome"/>
</dbReference>
<proteinExistence type="predicted"/>
<dbReference type="EMBL" id="AP023361">
    <property type="protein sequence ID" value="BCJ91351.1"/>
    <property type="molecule type" value="Genomic_DNA"/>
</dbReference>
<keyword evidence="1" id="KW-0732">Signal</keyword>
<reference evidence="2 3" key="1">
    <citation type="submission" date="2020-08" db="EMBL/GenBank/DDBJ databases">
        <title>Genome sequence of Rhizobiales bacterium strain IZ6.</title>
        <authorList>
            <person name="Nakai R."/>
            <person name="Naganuma T."/>
        </authorList>
    </citation>
    <scope>NUCLEOTIDE SEQUENCE [LARGE SCALE GENOMIC DNA]</scope>
    <source>
        <strain evidence="2 3">IZ6</strain>
    </source>
</reference>
<gene>
    <name evidence="2" type="ORF">IZ6_20860</name>
</gene>
<dbReference type="RefSeq" id="WP_222875002.1">
    <property type="nucleotide sequence ID" value="NZ_AP023361.1"/>
</dbReference>
<keyword evidence="3" id="KW-1185">Reference proteome</keyword>
<dbReference type="KEGG" id="tso:IZ6_20860"/>
<protein>
    <submittedName>
        <fullName evidence="2">Uncharacterized protein</fullName>
    </submittedName>
</protein>
<sequence length="237" mass="25683">MKHLKFASLVALSLAIGGGYAYAQTAPAAKAEEKKEEMPSPAVEKYARDFLAKWGSDPELIAAVKASTAEHKKLSYDDVEILDNQWRAAKVKDSKEEDDVKAVKKSLGKLKEIAPDKDDKAHLAAGEALIKAARGSATSKFLQKQLEAAQPKDAVTEIFVMDGWGWNVGQTGGTSDYYQGDEGKWQKTFAKGDANEVEVLPIVEEDGIRYSQISLPIKDGDKNIGAVTIGVDVSKVK</sequence>